<keyword evidence="6" id="KW-0735">Signal-anchor</keyword>
<dbReference type="GO" id="GO:0016758">
    <property type="term" value="F:hexosyltransferase activity"/>
    <property type="evidence" value="ECO:0007669"/>
    <property type="project" value="InterPro"/>
</dbReference>
<protein>
    <submittedName>
        <fullName evidence="12">Beta-1,3-n-acetylglucosaminyltransferase, putative</fullName>
    </submittedName>
</protein>
<name>C5LWH6_PERM5</name>
<keyword evidence="4 12" id="KW-0808">Transferase</keyword>
<dbReference type="PANTHER" id="PTHR11214:SF3">
    <property type="entry name" value="BETA-1,3-GALACTOSYLTRANSFERASE 6"/>
    <property type="match status" value="1"/>
</dbReference>
<evidence type="ECO:0000256" key="10">
    <source>
        <dbReference type="SAM" id="Phobius"/>
    </source>
</evidence>
<gene>
    <name evidence="12" type="ORF">Pmar_PMAR012903</name>
</gene>
<evidence type="ECO:0000256" key="6">
    <source>
        <dbReference type="ARBA" id="ARBA00022968"/>
    </source>
</evidence>
<dbReference type="Proteomes" id="UP000007800">
    <property type="component" value="Unassembled WGS sequence"/>
</dbReference>
<organism evidence="13">
    <name type="scientific">Perkinsus marinus (strain ATCC 50983 / TXsc)</name>
    <dbReference type="NCBI Taxonomy" id="423536"/>
    <lineage>
        <taxon>Eukaryota</taxon>
        <taxon>Sar</taxon>
        <taxon>Alveolata</taxon>
        <taxon>Perkinsozoa</taxon>
        <taxon>Perkinsea</taxon>
        <taxon>Perkinsida</taxon>
        <taxon>Perkinsidae</taxon>
        <taxon>Perkinsus</taxon>
    </lineage>
</organism>
<keyword evidence="7 10" id="KW-1133">Transmembrane helix</keyword>
<dbReference type="InterPro" id="IPR002659">
    <property type="entry name" value="Glyco_trans_31"/>
</dbReference>
<feature type="signal peptide" evidence="11">
    <location>
        <begin position="1"/>
        <end position="29"/>
    </location>
</feature>
<keyword evidence="9 10" id="KW-0472">Membrane</keyword>
<evidence type="ECO:0000313" key="13">
    <source>
        <dbReference type="Proteomes" id="UP000007800"/>
    </source>
</evidence>
<evidence type="ECO:0000256" key="5">
    <source>
        <dbReference type="ARBA" id="ARBA00022692"/>
    </source>
</evidence>
<dbReference type="PANTHER" id="PTHR11214">
    <property type="entry name" value="BETA-1,3-N-ACETYLGLUCOSAMINYLTRANSFERASE"/>
    <property type="match status" value="1"/>
</dbReference>
<evidence type="ECO:0000256" key="7">
    <source>
        <dbReference type="ARBA" id="ARBA00022989"/>
    </source>
</evidence>
<dbReference type="RefSeq" id="XP_002766172.1">
    <property type="nucleotide sequence ID" value="XM_002766126.1"/>
</dbReference>
<reference evidence="12 13" key="1">
    <citation type="submission" date="2008-07" db="EMBL/GenBank/DDBJ databases">
        <authorList>
            <person name="El-Sayed N."/>
            <person name="Caler E."/>
            <person name="Inman J."/>
            <person name="Amedeo P."/>
            <person name="Hass B."/>
            <person name="Wortman J."/>
        </authorList>
    </citation>
    <scope>NUCLEOTIDE SEQUENCE [LARGE SCALE GENOMIC DNA]</scope>
    <source>
        <strain evidence="13">ATCC 50983 / TXsc</strain>
    </source>
</reference>
<sequence>MAVGTVCCRTRLLLLLLLITNLSIGPVAAAEVKGSLEKKATLEGPSNDCWDLVIVIPSHITEFSRRCAVRDGWARQLRGHEQNNRGGLRSIKLLFTVGAHYPDNYTRDTAMAEMKQFGDILQLPEWFEDRYDALGTKVRLSFQRAVDQLGKFRLLLKADTDSFVHVDRLLDFIDQHDMWNKERVYAGSFRHAPVMWEPENKDHKWFDAKFTQMTGLTQYPWNAQGGGYVISYQLAKYLAHPPLQLKSWTHEDVGVGAWLMALDHEQIEMPVSYAEPECGCGAECWSGPSIPEPVIDHYVPEYFQRWRERRYEIFGDSCWTPENGEEETVPSDILLGDRSAYPPIVMGVLQHRYYLSPLMAFGEETLLDDHSDTRLGVCGITFTWSNPDNDGITSNVPFMGSKDSGMMVCRGSDGNLYDQLECTTHRPADENNNNDDDEEWLLVDNKSTLERLPVTLSDVLLTRTRLTLSQCKELGRFPQEKVVRAIGWVPTQDDDDGRGTCRVYAESSSDDSNATEVQPLLLTEVPLVMESGSSSWTSRELFYQRDQNHRRLPIESSKAAVQIGRNIAHYKWYNSLMRSIAHLVVVVVLAGVMAVVLTIVVPRLGRLSPFYPLLGVRKTNLFRISPRKNSR</sequence>
<dbReference type="Pfam" id="PF01762">
    <property type="entry name" value="Galactosyl_T"/>
    <property type="match status" value="1"/>
</dbReference>
<evidence type="ECO:0000256" key="2">
    <source>
        <dbReference type="ARBA" id="ARBA00008661"/>
    </source>
</evidence>
<keyword evidence="13" id="KW-1185">Reference proteome</keyword>
<accession>C5LWH6</accession>
<evidence type="ECO:0000256" key="11">
    <source>
        <dbReference type="SAM" id="SignalP"/>
    </source>
</evidence>
<comment type="subcellular location">
    <subcellularLocation>
        <location evidence="1">Golgi apparatus membrane</location>
        <topology evidence="1">Single-pass type II membrane protein</topology>
    </subcellularLocation>
</comment>
<dbReference type="AlphaFoldDB" id="C5LWH6"/>
<proteinExistence type="inferred from homology"/>
<feature type="chain" id="PRO_5002955105" evidence="11">
    <location>
        <begin position="30"/>
        <end position="631"/>
    </location>
</feature>
<dbReference type="EMBL" id="GG686192">
    <property type="protein sequence ID" value="EEQ98889.1"/>
    <property type="molecule type" value="Genomic_DNA"/>
</dbReference>
<comment type="similarity">
    <text evidence="2">Belongs to the glycosyltransferase 31 family.</text>
</comment>
<evidence type="ECO:0000256" key="4">
    <source>
        <dbReference type="ARBA" id="ARBA00022679"/>
    </source>
</evidence>
<dbReference type="OMA" id="LECTTHR"/>
<dbReference type="GeneID" id="9063100"/>
<dbReference type="GO" id="GO:0006493">
    <property type="term" value="P:protein O-linked glycosylation"/>
    <property type="evidence" value="ECO:0007669"/>
    <property type="project" value="TreeGrafter"/>
</dbReference>
<dbReference type="OrthoDB" id="427498at2759"/>
<keyword evidence="8" id="KW-0333">Golgi apparatus</keyword>
<dbReference type="GO" id="GO:0000139">
    <property type="term" value="C:Golgi membrane"/>
    <property type="evidence" value="ECO:0007669"/>
    <property type="project" value="UniProtKB-SubCell"/>
</dbReference>
<dbReference type="Gene3D" id="3.90.550.50">
    <property type="match status" value="1"/>
</dbReference>
<evidence type="ECO:0000256" key="1">
    <source>
        <dbReference type="ARBA" id="ARBA00004323"/>
    </source>
</evidence>
<evidence type="ECO:0000256" key="8">
    <source>
        <dbReference type="ARBA" id="ARBA00023034"/>
    </source>
</evidence>
<dbReference type="InParanoid" id="C5LWH6"/>
<evidence type="ECO:0000313" key="12">
    <source>
        <dbReference type="EMBL" id="EEQ98889.1"/>
    </source>
</evidence>
<keyword evidence="3 12" id="KW-0328">Glycosyltransferase</keyword>
<evidence type="ECO:0000256" key="3">
    <source>
        <dbReference type="ARBA" id="ARBA00022676"/>
    </source>
</evidence>
<keyword evidence="11" id="KW-0732">Signal</keyword>
<evidence type="ECO:0000256" key="9">
    <source>
        <dbReference type="ARBA" id="ARBA00023136"/>
    </source>
</evidence>
<feature type="transmembrane region" description="Helical" evidence="10">
    <location>
        <begin position="580"/>
        <end position="601"/>
    </location>
</feature>
<keyword evidence="5 10" id="KW-0812">Transmembrane</keyword>